<proteinExistence type="predicted"/>
<dbReference type="SUPFAM" id="SSF56112">
    <property type="entry name" value="Protein kinase-like (PK-like)"/>
    <property type="match status" value="1"/>
</dbReference>
<sequence>RYHYWIVFEQCATTIHDERNLSNVFRAIVEVVKALYVLHSAGWVHRDINSGNVYWFDRDHTGLIGDFEYATRMSDRGQHNGCTLRPTSLSRFSEIDFDLVKKSVSKTRVAVPIIPFAHNPLHDLESVWWIIVYVLFLNDDDSKNSNDPMRRQTTMHKLFHGRL</sequence>
<gene>
    <name evidence="2" type="ORF">DFJ43DRAFT_969352</name>
</gene>
<dbReference type="InterPro" id="IPR018247">
    <property type="entry name" value="EF_Hand_1_Ca_BS"/>
</dbReference>
<name>A0AA38JUA1_9AGAR</name>
<organism evidence="2 3">
    <name type="scientific">Lentinula guzmanii</name>
    <dbReference type="NCBI Taxonomy" id="2804957"/>
    <lineage>
        <taxon>Eukaryota</taxon>
        <taxon>Fungi</taxon>
        <taxon>Dikarya</taxon>
        <taxon>Basidiomycota</taxon>
        <taxon>Agaricomycotina</taxon>
        <taxon>Agaricomycetes</taxon>
        <taxon>Agaricomycetidae</taxon>
        <taxon>Agaricales</taxon>
        <taxon>Marasmiineae</taxon>
        <taxon>Omphalotaceae</taxon>
        <taxon>Lentinula</taxon>
    </lineage>
</organism>
<feature type="non-terminal residue" evidence="2">
    <location>
        <position position="1"/>
    </location>
</feature>
<comment type="caution">
    <text evidence="2">The sequence shown here is derived from an EMBL/GenBank/DDBJ whole genome shotgun (WGS) entry which is preliminary data.</text>
</comment>
<dbReference type="InterPro" id="IPR040976">
    <property type="entry name" value="Pkinase_fungal"/>
</dbReference>
<dbReference type="PROSITE" id="PS50011">
    <property type="entry name" value="PROTEIN_KINASE_DOM"/>
    <property type="match status" value="1"/>
</dbReference>
<evidence type="ECO:0000313" key="2">
    <source>
        <dbReference type="EMBL" id="KAJ3737503.1"/>
    </source>
</evidence>
<dbReference type="EMBL" id="JANVFO010000001">
    <property type="protein sequence ID" value="KAJ3737503.1"/>
    <property type="molecule type" value="Genomic_DNA"/>
</dbReference>
<dbReference type="Proteomes" id="UP001176059">
    <property type="component" value="Unassembled WGS sequence"/>
</dbReference>
<dbReference type="AlphaFoldDB" id="A0AA38JUA1"/>
<reference evidence="2" key="1">
    <citation type="submission" date="2022-08" db="EMBL/GenBank/DDBJ databases">
        <authorList>
            <consortium name="DOE Joint Genome Institute"/>
            <person name="Min B."/>
            <person name="Sierra-Patev S."/>
            <person name="Naranjo-Ortiz M."/>
            <person name="Looney B."/>
            <person name="Konkel Z."/>
            <person name="Slot J.C."/>
            <person name="Sakamoto Y."/>
            <person name="Steenwyk J.L."/>
            <person name="Rokas A."/>
            <person name="Carro J."/>
            <person name="Camarero S."/>
            <person name="Ferreira P."/>
            <person name="Molpeceres G."/>
            <person name="Ruiz-duenas F.J."/>
            <person name="Serrano A."/>
            <person name="Henrissat B."/>
            <person name="Drula E."/>
            <person name="Hughes K.W."/>
            <person name="Mata J.L."/>
            <person name="Ishikawa N.K."/>
            <person name="Vargas-Isla R."/>
            <person name="Ushijima S."/>
            <person name="Smith C.A."/>
            <person name="Ahrendt S."/>
            <person name="Andreopoulos W."/>
            <person name="He G."/>
            <person name="LaButti K."/>
            <person name="Lipzen A."/>
            <person name="Ng V."/>
            <person name="Riley R."/>
            <person name="Sandor L."/>
            <person name="Barry K."/>
            <person name="Martinez A.T."/>
            <person name="Xiao Y."/>
            <person name="Gibbons J.G."/>
            <person name="Terashima K."/>
            <person name="Hibbett D.S."/>
            <person name="Grigoriev I.V."/>
        </authorList>
    </citation>
    <scope>NUCLEOTIDE SEQUENCE</scope>
    <source>
        <strain evidence="2">ET3784</strain>
    </source>
</reference>
<accession>A0AA38JUA1</accession>
<dbReference type="InterPro" id="IPR011009">
    <property type="entry name" value="Kinase-like_dom_sf"/>
</dbReference>
<reference evidence="2" key="2">
    <citation type="journal article" date="2023" name="Proc. Natl. Acad. Sci. U.S.A.">
        <title>A global phylogenomic analysis of the shiitake genus Lentinula.</title>
        <authorList>
            <person name="Sierra-Patev S."/>
            <person name="Min B."/>
            <person name="Naranjo-Ortiz M."/>
            <person name="Looney B."/>
            <person name="Konkel Z."/>
            <person name="Slot J.C."/>
            <person name="Sakamoto Y."/>
            <person name="Steenwyk J.L."/>
            <person name="Rokas A."/>
            <person name="Carro J."/>
            <person name="Camarero S."/>
            <person name="Ferreira P."/>
            <person name="Molpeceres G."/>
            <person name="Ruiz-Duenas F.J."/>
            <person name="Serrano A."/>
            <person name="Henrissat B."/>
            <person name="Drula E."/>
            <person name="Hughes K.W."/>
            <person name="Mata J.L."/>
            <person name="Ishikawa N.K."/>
            <person name="Vargas-Isla R."/>
            <person name="Ushijima S."/>
            <person name="Smith C.A."/>
            <person name="Donoghue J."/>
            <person name="Ahrendt S."/>
            <person name="Andreopoulos W."/>
            <person name="He G."/>
            <person name="LaButti K."/>
            <person name="Lipzen A."/>
            <person name="Ng V."/>
            <person name="Riley R."/>
            <person name="Sandor L."/>
            <person name="Barry K."/>
            <person name="Martinez A.T."/>
            <person name="Xiao Y."/>
            <person name="Gibbons J.G."/>
            <person name="Terashima K."/>
            <person name="Grigoriev I.V."/>
            <person name="Hibbett D."/>
        </authorList>
    </citation>
    <scope>NUCLEOTIDE SEQUENCE</scope>
    <source>
        <strain evidence="2">ET3784</strain>
    </source>
</reference>
<dbReference type="GO" id="GO:0004672">
    <property type="term" value="F:protein kinase activity"/>
    <property type="evidence" value="ECO:0007669"/>
    <property type="project" value="InterPro"/>
</dbReference>
<dbReference type="Gene3D" id="1.10.510.10">
    <property type="entry name" value="Transferase(Phosphotransferase) domain 1"/>
    <property type="match status" value="1"/>
</dbReference>
<dbReference type="InterPro" id="IPR000719">
    <property type="entry name" value="Prot_kinase_dom"/>
</dbReference>
<dbReference type="Pfam" id="PF17667">
    <property type="entry name" value="Pkinase_fungal"/>
    <property type="match status" value="1"/>
</dbReference>
<keyword evidence="3" id="KW-1185">Reference proteome</keyword>
<evidence type="ECO:0000259" key="1">
    <source>
        <dbReference type="PROSITE" id="PS50011"/>
    </source>
</evidence>
<feature type="domain" description="Protein kinase" evidence="1">
    <location>
        <begin position="1"/>
        <end position="163"/>
    </location>
</feature>
<protein>
    <recommendedName>
        <fullName evidence="1">Protein kinase domain-containing protein</fullName>
    </recommendedName>
</protein>
<feature type="non-terminal residue" evidence="2">
    <location>
        <position position="163"/>
    </location>
</feature>
<dbReference type="GO" id="GO:0005524">
    <property type="term" value="F:ATP binding"/>
    <property type="evidence" value="ECO:0007669"/>
    <property type="project" value="InterPro"/>
</dbReference>
<dbReference type="PROSITE" id="PS00018">
    <property type="entry name" value="EF_HAND_1"/>
    <property type="match status" value="1"/>
</dbReference>
<evidence type="ECO:0000313" key="3">
    <source>
        <dbReference type="Proteomes" id="UP001176059"/>
    </source>
</evidence>